<name>A0A4W5JQC5_9TELE</name>
<dbReference type="Proteomes" id="UP000314982">
    <property type="component" value="Unassembled WGS sequence"/>
</dbReference>
<reference evidence="2" key="3">
    <citation type="submission" date="2025-09" db="UniProtKB">
        <authorList>
            <consortium name="Ensembl"/>
        </authorList>
    </citation>
    <scope>IDENTIFICATION</scope>
</reference>
<sequence length="135" mass="15414">MRFHGSLSAAMASSIAVCRLHMRGSLSKCFKQVDSCFQRKFGTSTAATKTDAPNKKYKIESKDQNKSFYTVQEEKIEQAERSVLISCPAKTNEKKFLTYLSRHGDINKCFFYESYVSISVVLRYESTNKHSEISK</sequence>
<proteinExistence type="predicted"/>
<keyword evidence="3" id="KW-1185">Reference proteome</keyword>
<reference evidence="2" key="2">
    <citation type="submission" date="2025-08" db="UniProtKB">
        <authorList>
            <consortium name="Ensembl"/>
        </authorList>
    </citation>
    <scope>IDENTIFICATION</scope>
</reference>
<evidence type="ECO:0000313" key="2">
    <source>
        <dbReference type="Ensembl" id="ENSHHUP00000001964.1"/>
    </source>
</evidence>
<dbReference type="InterPro" id="IPR041252">
    <property type="entry name" value="RL"/>
</dbReference>
<protein>
    <recommendedName>
        <fullName evidence="1">RL domain-containing protein</fullName>
    </recommendedName>
</protein>
<organism evidence="2 3">
    <name type="scientific">Hucho hucho</name>
    <name type="common">huchen</name>
    <dbReference type="NCBI Taxonomy" id="62062"/>
    <lineage>
        <taxon>Eukaryota</taxon>
        <taxon>Metazoa</taxon>
        <taxon>Chordata</taxon>
        <taxon>Craniata</taxon>
        <taxon>Vertebrata</taxon>
        <taxon>Euteleostomi</taxon>
        <taxon>Actinopterygii</taxon>
        <taxon>Neopterygii</taxon>
        <taxon>Teleostei</taxon>
        <taxon>Protacanthopterygii</taxon>
        <taxon>Salmoniformes</taxon>
        <taxon>Salmonidae</taxon>
        <taxon>Salmoninae</taxon>
        <taxon>Hucho</taxon>
    </lineage>
</organism>
<reference evidence="3" key="1">
    <citation type="submission" date="2018-06" db="EMBL/GenBank/DDBJ databases">
        <title>Genome assembly of Danube salmon.</title>
        <authorList>
            <person name="Macqueen D.J."/>
            <person name="Gundappa M.K."/>
        </authorList>
    </citation>
    <scope>NUCLEOTIDE SEQUENCE [LARGE SCALE GENOMIC DNA]</scope>
</reference>
<accession>A0A4W5JQC5</accession>
<dbReference type="GeneTree" id="ENSGT00940000182537"/>
<evidence type="ECO:0000259" key="1">
    <source>
        <dbReference type="Pfam" id="PF17797"/>
    </source>
</evidence>
<evidence type="ECO:0000313" key="3">
    <source>
        <dbReference type="Proteomes" id="UP000314982"/>
    </source>
</evidence>
<dbReference type="STRING" id="62062.ENSHHUP00000001964"/>
<dbReference type="AlphaFoldDB" id="A0A4W5JQC5"/>
<feature type="domain" description="RL" evidence="1">
    <location>
        <begin position="67"/>
        <end position="121"/>
    </location>
</feature>
<dbReference type="Ensembl" id="ENSHHUT00000002035.1">
    <property type="protein sequence ID" value="ENSHHUP00000001964.1"/>
    <property type="gene ID" value="ENSHHUG00000001284.1"/>
</dbReference>
<dbReference type="Pfam" id="PF17797">
    <property type="entry name" value="RL"/>
    <property type="match status" value="1"/>
</dbReference>